<protein>
    <submittedName>
        <fullName evidence="2">Glutamate receptor 1a isoform X2</fullName>
    </submittedName>
</protein>
<dbReference type="Proteomes" id="UP000000437">
    <property type="component" value="Chromosome 14"/>
</dbReference>
<accession>A0AC58H737</accession>
<name>A0AC58H737_DANRE</name>
<dbReference type="RefSeq" id="XP_073777801.1">
    <property type="nucleotide sequence ID" value="XM_073921700.1"/>
</dbReference>
<keyword evidence="1" id="KW-1185">Reference proteome</keyword>
<gene>
    <name evidence="2" type="primary">gria1a</name>
    <name evidence="2" type="synonym">glur1a</name>
    <name evidence="2" type="synonym">gria1.1</name>
    <name evidence="2" type="synonym">ZfGluR1a</name>
    <name evidence="2" type="synonym">zfGRIA1[a]</name>
</gene>
<proteinExistence type="predicted"/>
<sequence>MVEVLSCFLMELKGKSSFDNHKQTGILQSLLGQTTMCEDKTSTTRSTYLTQTQMVCSQFSKGVYAIIGVYDRKTVNMLMSFCGALHVCFVTPSFPMENSNQFVIQLRPELQDALVGVIEHYRWSKFVYMYSSDSGLSVLQKVLDTAAEHNWLVTSVNVETMTEASFLKVFQDLDKKKEGQIIIDCELERLTSILKKIIELGKNVKSYHYILANLGFLDIDLTEFKKGEANVTGFQLVNYADPNVSRTVQQWMEFDNKDAKVPKRRLKYTGALTYDGVKVMSTAFQNLRRQRIDISRRGNAGECLANPPAPWGQGIDIQRALQQVRIEGLTGHIQFNEKGRRTNYSISVMELRPTGPKKVGYWNEDEKFVSTAAYMPGSNETYGLQNRTYIVTTILESPYVMLKKNHEHFTGNDKYEGYCVELAAEIAKHVGYHYILKIVADGKYGARDAETMMWNGMVGELVYGKADVAVAPLTITLVREEVIDFSKPFMSLGISIMIKKPTKSKPGVFSFLDPLAYEIWMCIVFAYIGVSVVLFLVSRFSPYEWHADDCEDGAEENPNQPSSSSAQPGQNQQNQNQQSQEQTNEFGIFNSLWFSLGAFMQQGCDISPRSLSGRIVGGVWWFFTLIIISSYTANLAAFLTVERMVSPIESAEDLAKQTEIAYGTLDAGSTKEFFRRSKIAVFEKMWSYMKSADPSVFVKTTDEGVMRVRKSKGKYAYLLESTMNEYIEQRKPCDTMKVGGNLDSKGYGIATPKGSPLRNPVNLAVLKLNEQGLLDKLKNKWWYDKGECGSGGGDSKDKTSALSLSNVAGVFYILIGGLGLAMLVALVEFCYKSRTESRRMKQSINDAMHCSTLTRMSGNGNGGENGRIVTHDFPKAVQTLPCMSHAASMGLGASGM</sequence>
<organism evidence="1 2">
    <name type="scientific">Danio rerio</name>
    <name type="common">Zebrafish</name>
    <name type="synonym">Brachydanio rerio</name>
    <dbReference type="NCBI Taxonomy" id="7955"/>
    <lineage>
        <taxon>Eukaryota</taxon>
        <taxon>Metazoa</taxon>
        <taxon>Chordata</taxon>
        <taxon>Craniata</taxon>
        <taxon>Vertebrata</taxon>
        <taxon>Euteleostomi</taxon>
        <taxon>Actinopterygii</taxon>
        <taxon>Neopterygii</taxon>
        <taxon>Teleostei</taxon>
        <taxon>Ostariophysi</taxon>
        <taxon>Cypriniformes</taxon>
        <taxon>Danionidae</taxon>
        <taxon>Danioninae</taxon>
        <taxon>Danio</taxon>
    </lineage>
</organism>
<keyword evidence="2" id="KW-0675">Receptor</keyword>
<reference evidence="2" key="1">
    <citation type="submission" date="2025-08" db="UniProtKB">
        <authorList>
            <consortium name="RefSeq"/>
        </authorList>
    </citation>
    <scope>IDENTIFICATION</scope>
    <source>
        <strain evidence="2">Tuebingen</strain>
        <tissue evidence="2">Fibroblasts and whole tissue</tissue>
    </source>
</reference>
<evidence type="ECO:0000313" key="2">
    <source>
        <dbReference type="RefSeq" id="XP_073777801.1"/>
    </source>
</evidence>
<evidence type="ECO:0000313" key="1">
    <source>
        <dbReference type="Proteomes" id="UP000000437"/>
    </source>
</evidence>